<sequence>MSDSEELIEADGIDPSLIEEVEPAYHFPTLRHNFHWITRIYKFHQFSSQVRAMNQANFVVKRAPVEQYWFWLVEKRLKEWPQAPESIEEREALLRLAFEQRAMEAGDPSVAQSSIDAEFTISRCVEQLAFTQDDFNHIDGSALAVVPNQTATGTVSAEQEAANEAEQARLFGESRERTGLGGVSGGVSVGESGEDVDADGDVAMG</sequence>
<proteinExistence type="predicted"/>
<keyword evidence="3" id="KW-1185">Reference proteome</keyword>
<feature type="region of interest" description="Disordered" evidence="1">
    <location>
        <begin position="172"/>
        <end position="205"/>
    </location>
</feature>
<evidence type="ECO:0000313" key="3">
    <source>
        <dbReference type="Proteomes" id="UP000710849"/>
    </source>
</evidence>
<dbReference type="EMBL" id="RCSW01000003">
    <property type="protein sequence ID" value="KAF7952176.1"/>
    <property type="molecule type" value="Genomic_DNA"/>
</dbReference>
<dbReference type="Proteomes" id="UP000710849">
    <property type="component" value="Unassembled WGS sequence"/>
</dbReference>
<gene>
    <name evidence="2" type="ORF">EAE97_001673</name>
</gene>
<organism evidence="2 3">
    <name type="scientific">Botrytis byssoidea</name>
    <dbReference type="NCBI Taxonomy" id="139641"/>
    <lineage>
        <taxon>Eukaryota</taxon>
        <taxon>Fungi</taxon>
        <taxon>Dikarya</taxon>
        <taxon>Ascomycota</taxon>
        <taxon>Pezizomycotina</taxon>
        <taxon>Leotiomycetes</taxon>
        <taxon>Helotiales</taxon>
        <taxon>Sclerotiniaceae</taxon>
        <taxon>Botrytis</taxon>
    </lineage>
</organism>
<accession>A0A9P5ISA8</accession>
<dbReference type="GeneID" id="62145262"/>
<dbReference type="RefSeq" id="XP_038736742.1">
    <property type="nucleotide sequence ID" value="XM_038872184.1"/>
</dbReference>
<feature type="compositionally biased region" description="Gly residues" evidence="1">
    <location>
        <begin position="179"/>
        <end position="188"/>
    </location>
</feature>
<reference evidence="2 3" key="1">
    <citation type="journal article" date="2020" name="Genome Biol. Evol.">
        <title>Comparative genomics of Sclerotiniaceae.</title>
        <authorList>
            <person name="Valero Jimenez C.A."/>
            <person name="Steentjes M."/>
            <person name="Scholten O.E."/>
            <person name="Van Kan J.A.L."/>
        </authorList>
    </citation>
    <scope>NUCLEOTIDE SEQUENCE [LARGE SCALE GENOMIC DNA]</scope>
    <source>
        <strain evidence="2 3">MUCL 94</strain>
    </source>
</reference>
<protein>
    <submittedName>
        <fullName evidence="2">Uncharacterized protein</fullName>
    </submittedName>
</protein>
<name>A0A9P5ISA8_9HELO</name>
<feature type="compositionally biased region" description="Acidic residues" evidence="1">
    <location>
        <begin position="192"/>
        <end position="205"/>
    </location>
</feature>
<evidence type="ECO:0000313" key="2">
    <source>
        <dbReference type="EMBL" id="KAF7952176.1"/>
    </source>
</evidence>
<dbReference type="AlphaFoldDB" id="A0A9P5ISA8"/>
<evidence type="ECO:0000256" key="1">
    <source>
        <dbReference type="SAM" id="MobiDB-lite"/>
    </source>
</evidence>
<comment type="caution">
    <text evidence="2">The sequence shown here is derived from an EMBL/GenBank/DDBJ whole genome shotgun (WGS) entry which is preliminary data.</text>
</comment>